<evidence type="ECO:0000256" key="1">
    <source>
        <dbReference type="SAM" id="MobiDB-lite"/>
    </source>
</evidence>
<evidence type="ECO:0000313" key="3">
    <source>
        <dbReference type="Proteomes" id="UP000298652"/>
    </source>
</evidence>
<sequence>MSESDEPMKRGTINGADALRQPPLGHAQGFTCAGHAVQVSFWLADPPGHSHLLEKSDFAAEPAVVCSEKDIAILHIQFSSSSPNINAAHRRHQPGQHQHFVYKADHEHPSLDLLPVPSPICYGSDEFDLLPGADGEDGYRIAVLRQHRLAPLGTGDYEYDLHTFSSKTWTWNTRLAQLALRAMGASRLCHKANKVIVLDGSTLVDDESPVLPLRHIRLPPPMHINRGMSSCSSGIRDVICINGVIKFVEIANRRRMLLCESSNDLSHEGVLWEAALAGTEVPWVERVGHVPPGWLVAVAEAADFGFGKMMLAGARRRGAARGGGARRRGAAHGATLRREQAPREASEAELVVRGGGGGGGREEESERASRSRSDTARRTAMRQRTIGVGDWEE</sequence>
<name>A0A4U6TLI9_SETVI</name>
<accession>A0A4U6TLI9</accession>
<organism evidence="2 3">
    <name type="scientific">Setaria viridis</name>
    <name type="common">Green bristlegrass</name>
    <name type="synonym">Setaria italica subsp. viridis</name>
    <dbReference type="NCBI Taxonomy" id="4556"/>
    <lineage>
        <taxon>Eukaryota</taxon>
        <taxon>Viridiplantae</taxon>
        <taxon>Streptophyta</taxon>
        <taxon>Embryophyta</taxon>
        <taxon>Tracheophyta</taxon>
        <taxon>Spermatophyta</taxon>
        <taxon>Magnoliopsida</taxon>
        <taxon>Liliopsida</taxon>
        <taxon>Poales</taxon>
        <taxon>Poaceae</taxon>
        <taxon>PACMAD clade</taxon>
        <taxon>Panicoideae</taxon>
        <taxon>Panicodae</taxon>
        <taxon>Paniceae</taxon>
        <taxon>Cenchrinae</taxon>
        <taxon>Setaria</taxon>
    </lineage>
</organism>
<dbReference type="EMBL" id="CM016560">
    <property type="protein sequence ID" value="TKV98266.1"/>
    <property type="molecule type" value="Genomic_DNA"/>
</dbReference>
<keyword evidence="3" id="KW-1185">Reference proteome</keyword>
<dbReference type="AlphaFoldDB" id="A0A4U6TLI9"/>
<feature type="region of interest" description="Disordered" evidence="1">
    <location>
        <begin position="1"/>
        <end position="21"/>
    </location>
</feature>
<dbReference type="Proteomes" id="UP000298652">
    <property type="component" value="Chromosome 9"/>
</dbReference>
<feature type="compositionally biased region" description="Basic and acidic residues" evidence="1">
    <location>
        <begin position="336"/>
        <end position="346"/>
    </location>
</feature>
<protein>
    <submittedName>
        <fullName evidence="2">Uncharacterized protein</fullName>
    </submittedName>
</protein>
<dbReference type="Gramene" id="TKV98266">
    <property type="protein sequence ID" value="TKV98266"/>
    <property type="gene ID" value="SEVIR_9G547900v2"/>
</dbReference>
<gene>
    <name evidence="2" type="ORF">SEVIR_9G547900v2</name>
</gene>
<feature type="compositionally biased region" description="Basic and acidic residues" evidence="1">
    <location>
        <begin position="360"/>
        <end position="377"/>
    </location>
</feature>
<reference evidence="2" key="1">
    <citation type="submission" date="2019-03" db="EMBL/GenBank/DDBJ databases">
        <title>WGS assembly of Setaria viridis.</title>
        <authorList>
            <person name="Huang P."/>
            <person name="Jenkins J."/>
            <person name="Grimwood J."/>
            <person name="Barry K."/>
            <person name="Healey A."/>
            <person name="Mamidi S."/>
            <person name="Sreedasyam A."/>
            <person name="Shu S."/>
            <person name="Feldman M."/>
            <person name="Wu J."/>
            <person name="Yu Y."/>
            <person name="Chen C."/>
            <person name="Johnson J."/>
            <person name="Rokhsar D."/>
            <person name="Baxter I."/>
            <person name="Schmutz J."/>
            <person name="Brutnell T."/>
            <person name="Kellogg E."/>
        </authorList>
    </citation>
    <scope>NUCLEOTIDE SEQUENCE [LARGE SCALE GENOMIC DNA]</scope>
</reference>
<dbReference type="PANTHER" id="PTHR33074">
    <property type="entry name" value="EXPRESSED PROTEIN-RELATED"/>
    <property type="match status" value="1"/>
</dbReference>
<feature type="compositionally biased region" description="Basic residues" evidence="1">
    <location>
        <begin position="317"/>
        <end position="330"/>
    </location>
</feature>
<dbReference type="PANTHER" id="PTHR33074:SF102">
    <property type="entry name" value="DUF1618 DOMAIN-CONTAINING PROTEIN"/>
    <property type="match status" value="1"/>
</dbReference>
<evidence type="ECO:0000313" key="2">
    <source>
        <dbReference type="EMBL" id="TKV98266.1"/>
    </source>
</evidence>
<feature type="region of interest" description="Disordered" evidence="1">
    <location>
        <begin position="317"/>
        <end position="393"/>
    </location>
</feature>
<proteinExistence type="predicted"/>